<dbReference type="EMBL" id="CAUYUJ010003499">
    <property type="protein sequence ID" value="CAK0805579.1"/>
    <property type="molecule type" value="Genomic_DNA"/>
</dbReference>
<organism evidence="2 3">
    <name type="scientific">Prorocentrum cordatum</name>
    <dbReference type="NCBI Taxonomy" id="2364126"/>
    <lineage>
        <taxon>Eukaryota</taxon>
        <taxon>Sar</taxon>
        <taxon>Alveolata</taxon>
        <taxon>Dinophyceae</taxon>
        <taxon>Prorocentrales</taxon>
        <taxon>Prorocentraceae</taxon>
        <taxon>Prorocentrum</taxon>
    </lineage>
</organism>
<evidence type="ECO:0000313" key="2">
    <source>
        <dbReference type="EMBL" id="CAK0805579.1"/>
    </source>
</evidence>
<name>A0ABN9QHT8_9DINO</name>
<dbReference type="Proteomes" id="UP001189429">
    <property type="component" value="Unassembled WGS sequence"/>
</dbReference>
<protein>
    <submittedName>
        <fullName evidence="2">Uncharacterized protein</fullName>
    </submittedName>
</protein>
<reference evidence="2" key="1">
    <citation type="submission" date="2023-10" db="EMBL/GenBank/DDBJ databases">
        <authorList>
            <person name="Chen Y."/>
            <person name="Shah S."/>
            <person name="Dougan E. K."/>
            <person name="Thang M."/>
            <person name="Chan C."/>
        </authorList>
    </citation>
    <scope>NUCLEOTIDE SEQUENCE [LARGE SCALE GENOMIC DNA]</scope>
</reference>
<comment type="caution">
    <text evidence="2">The sequence shown here is derived from an EMBL/GenBank/DDBJ whole genome shotgun (WGS) entry which is preliminary data.</text>
</comment>
<keyword evidence="3" id="KW-1185">Reference proteome</keyword>
<gene>
    <name evidence="2" type="ORF">PCOR1329_LOCUS12056</name>
</gene>
<evidence type="ECO:0000313" key="3">
    <source>
        <dbReference type="Proteomes" id="UP001189429"/>
    </source>
</evidence>
<feature type="region of interest" description="Disordered" evidence="1">
    <location>
        <begin position="26"/>
        <end position="81"/>
    </location>
</feature>
<sequence length="81" mass="8555">SMSHKPQRRLVEPSVVALHRARTLRHRLQARPAPSAVPRGPAPPSPTAARMRSALARAAASSPTPGRRATRPPSGATLAAR</sequence>
<feature type="non-terminal residue" evidence="2">
    <location>
        <position position="1"/>
    </location>
</feature>
<proteinExistence type="predicted"/>
<evidence type="ECO:0000256" key="1">
    <source>
        <dbReference type="SAM" id="MobiDB-lite"/>
    </source>
</evidence>
<accession>A0ABN9QHT8</accession>
<feature type="compositionally biased region" description="Low complexity" evidence="1">
    <location>
        <begin position="48"/>
        <end position="62"/>
    </location>
</feature>